<dbReference type="SMART" id="SM00267">
    <property type="entry name" value="GGDEF"/>
    <property type="match status" value="1"/>
</dbReference>
<dbReference type="PROSITE" id="PS50887">
    <property type="entry name" value="GGDEF"/>
    <property type="match status" value="1"/>
</dbReference>
<proteinExistence type="predicted"/>
<dbReference type="STRING" id="157733.AB986_11100"/>
<accession>A0A0J6CTI8</accession>
<sequence length="351" mass="40094">MPMNLLTKNDHIIEIILSLFRWVFLLIAGSYYYLYLDGNSFGFLILFIFGLVYMGISELALRKTGINSKAYLIMTKVSVVFDYAAFLWLVSLTGGSGSPFFPIAYLLILHVAVYWKFSGGIIASFLLGAGYTVILNLKGYSFEDEQLIAYLFDCMFLFFMGVLGGIIVSRERTMRSKNTKLEDIARQDFLTDLYNHRAFQEDLHICSEDNHSLMLVLSDIDYFKSVNDRFGHLVGDDVLKQIGTVVKEELKDDGRAYRYGGEEIAFIMDATNSEEAKACLLRIQSVIRKLRFTAHAEHFSVTMSYGTAIFPPEGSIDECLRIADERLYEAKRLGRNRICWFDEQVEEGHAR</sequence>
<keyword evidence="4" id="KW-1185">Reference proteome</keyword>
<dbReference type="Proteomes" id="UP000035996">
    <property type="component" value="Unassembled WGS sequence"/>
</dbReference>
<evidence type="ECO:0000256" key="1">
    <source>
        <dbReference type="SAM" id="Phobius"/>
    </source>
</evidence>
<organism evidence="3 4">
    <name type="scientific">Guptibacillus hwajinpoensis</name>
    <dbReference type="NCBI Taxonomy" id="208199"/>
    <lineage>
        <taxon>Bacteria</taxon>
        <taxon>Bacillati</taxon>
        <taxon>Bacillota</taxon>
        <taxon>Bacilli</taxon>
        <taxon>Bacillales</taxon>
        <taxon>Guptibacillaceae</taxon>
        <taxon>Guptibacillus</taxon>
    </lineage>
</organism>
<dbReference type="InterPro" id="IPR043128">
    <property type="entry name" value="Rev_trsase/Diguanyl_cyclase"/>
</dbReference>
<dbReference type="InterPro" id="IPR029787">
    <property type="entry name" value="Nucleotide_cyclase"/>
</dbReference>
<dbReference type="CDD" id="cd01949">
    <property type="entry name" value="GGDEF"/>
    <property type="match status" value="1"/>
</dbReference>
<dbReference type="NCBIfam" id="TIGR00254">
    <property type="entry name" value="GGDEF"/>
    <property type="match status" value="1"/>
</dbReference>
<keyword evidence="1" id="KW-0812">Transmembrane</keyword>
<feature type="transmembrane region" description="Helical" evidence="1">
    <location>
        <begin position="147"/>
        <end position="168"/>
    </location>
</feature>
<feature type="domain" description="GGDEF" evidence="2">
    <location>
        <begin position="211"/>
        <end position="343"/>
    </location>
</feature>
<protein>
    <recommendedName>
        <fullName evidence="2">GGDEF domain-containing protein</fullName>
    </recommendedName>
</protein>
<name>A0A0J6CTI8_9BACL</name>
<dbReference type="Gene3D" id="3.30.70.270">
    <property type="match status" value="1"/>
</dbReference>
<feature type="transmembrane region" description="Helical" evidence="1">
    <location>
        <begin position="40"/>
        <end position="61"/>
    </location>
</feature>
<reference evidence="3" key="1">
    <citation type="submission" date="2015-06" db="EMBL/GenBank/DDBJ databases">
        <authorList>
            <person name="Liu B."/>
            <person name="Wang J."/>
            <person name="Zhu Y."/>
            <person name="Liu G."/>
            <person name="Chen Q."/>
            <person name="Zheng C."/>
            <person name="Che J."/>
            <person name="Ge C."/>
            <person name="Shi H."/>
            <person name="Pan Z."/>
            <person name="Liu X."/>
        </authorList>
    </citation>
    <scope>NUCLEOTIDE SEQUENCE [LARGE SCALE GENOMIC DNA]</scope>
    <source>
        <strain evidence="3">DSM 16346</strain>
    </source>
</reference>
<evidence type="ECO:0000313" key="4">
    <source>
        <dbReference type="Proteomes" id="UP000035996"/>
    </source>
</evidence>
<dbReference type="PANTHER" id="PTHR45138">
    <property type="entry name" value="REGULATORY COMPONENTS OF SENSORY TRANSDUCTION SYSTEM"/>
    <property type="match status" value="1"/>
</dbReference>
<dbReference type="PANTHER" id="PTHR45138:SF9">
    <property type="entry name" value="DIGUANYLATE CYCLASE DGCM-RELATED"/>
    <property type="match status" value="1"/>
</dbReference>
<dbReference type="Pfam" id="PF00990">
    <property type="entry name" value="GGDEF"/>
    <property type="match status" value="1"/>
</dbReference>
<feature type="transmembrane region" description="Helical" evidence="1">
    <location>
        <begin position="122"/>
        <end position="141"/>
    </location>
</feature>
<feature type="transmembrane region" description="Helical" evidence="1">
    <location>
        <begin position="12"/>
        <end position="34"/>
    </location>
</feature>
<dbReference type="SUPFAM" id="SSF55073">
    <property type="entry name" value="Nucleotide cyclase"/>
    <property type="match status" value="1"/>
</dbReference>
<dbReference type="GO" id="GO:0052621">
    <property type="term" value="F:diguanylate cyclase activity"/>
    <property type="evidence" value="ECO:0007669"/>
    <property type="project" value="TreeGrafter"/>
</dbReference>
<dbReference type="InterPro" id="IPR050469">
    <property type="entry name" value="Diguanylate_Cyclase"/>
</dbReference>
<evidence type="ECO:0000313" key="3">
    <source>
        <dbReference type="EMBL" id="KMM36513.1"/>
    </source>
</evidence>
<comment type="caution">
    <text evidence="3">The sequence shown here is derived from an EMBL/GenBank/DDBJ whole genome shotgun (WGS) entry which is preliminary data.</text>
</comment>
<dbReference type="InterPro" id="IPR000160">
    <property type="entry name" value="GGDEF_dom"/>
</dbReference>
<evidence type="ECO:0000259" key="2">
    <source>
        <dbReference type="PROSITE" id="PS50887"/>
    </source>
</evidence>
<keyword evidence="1" id="KW-0472">Membrane</keyword>
<feature type="transmembrane region" description="Helical" evidence="1">
    <location>
        <begin position="97"/>
        <end position="115"/>
    </location>
</feature>
<dbReference type="FunFam" id="3.30.70.270:FF:000001">
    <property type="entry name" value="Diguanylate cyclase domain protein"/>
    <property type="match status" value="1"/>
</dbReference>
<gene>
    <name evidence="3" type="ORF">AB986_11100</name>
</gene>
<dbReference type="AlphaFoldDB" id="A0A0J6CTI8"/>
<keyword evidence="1" id="KW-1133">Transmembrane helix</keyword>
<dbReference type="EMBL" id="LELK01000004">
    <property type="protein sequence ID" value="KMM36513.1"/>
    <property type="molecule type" value="Genomic_DNA"/>
</dbReference>